<name>A0A0E9XRW1_ANGAN</name>
<sequence>MFQGFKALIIRIWLS</sequence>
<organism evidence="1">
    <name type="scientific">Anguilla anguilla</name>
    <name type="common">European freshwater eel</name>
    <name type="synonym">Muraena anguilla</name>
    <dbReference type="NCBI Taxonomy" id="7936"/>
    <lineage>
        <taxon>Eukaryota</taxon>
        <taxon>Metazoa</taxon>
        <taxon>Chordata</taxon>
        <taxon>Craniata</taxon>
        <taxon>Vertebrata</taxon>
        <taxon>Euteleostomi</taxon>
        <taxon>Actinopterygii</taxon>
        <taxon>Neopterygii</taxon>
        <taxon>Teleostei</taxon>
        <taxon>Anguilliformes</taxon>
        <taxon>Anguillidae</taxon>
        <taxon>Anguilla</taxon>
    </lineage>
</organism>
<protein>
    <submittedName>
        <fullName evidence="1">Uncharacterized protein</fullName>
    </submittedName>
</protein>
<evidence type="ECO:0000313" key="1">
    <source>
        <dbReference type="EMBL" id="JAI04419.1"/>
    </source>
</evidence>
<proteinExistence type="predicted"/>
<dbReference type="EMBL" id="GBXM01004159">
    <property type="protein sequence ID" value="JAI04419.1"/>
    <property type="molecule type" value="Transcribed_RNA"/>
</dbReference>
<reference evidence="1" key="2">
    <citation type="journal article" date="2015" name="Fish Shellfish Immunol.">
        <title>Early steps in the European eel (Anguilla anguilla)-Vibrio vulnificus interaction in the gills: Role of the RtxA13 toxin.</title>
        <authorList>
            <person name="Callol A."/>
            <person name="Pajuelo D."/>
            <person name="Ebbesson L."/>
            <person name="Teles M."/>
            <person name="MacKenzie S."/>
            <person name="Amaro C."/>
        </authorList>
    </citation>
    <scope>NUCLEOTIDE SEQUENCE</scope>
</reference>
<accession>A0A0E9XRW1</accession>
<reference evidence="1" key="1">
    <citation type="submission" date="2014-11" db="EMBL/GenBank/DDBJ databases">
        <authorList>
            <person name="Amaro Gonzalez C."/>
        </authorList>
    </citation>
    <scope>NUCLEOTIDE SEQUENCE</scope>
</reference>